<dbReference type="Gene3D" id="3.40.50.300">
    <property type="entry name" value="P-loop containing nucleotide triphosphate hydrolases"/>
    <property type="match status" value="2"/>
</dbReference>
<dbReference type="FunCoup" id="J4GP10">
    <property type="interactions" value="143"/>
</dbReference>
<feature type="compositionally biased region" description="Polar residues" evidence="10">
    <location>
        <begin position="1321"/>
        <end position="1332"/>
    </location>
</feature>
<feature type="domain" description="Helicase ATP-binding" evidence="11">
    <location>
        <begin position="243"/>
        <end position="411"/>
    </location>
</feature>
<dbReference type="Pfam" id="PF00271">
    <property type="entry name" value="Helicase_C"/>
    <property type="match status" value="1"/>
</dbReference>
<dbReference type="Proteomes" id="UP000006352">
    <property type="component" value="Unassembled WGS sequence"/>
</dbReference>
<dbReference type="InterPro" id="IPR001650">
    <property type="entry name" value="Helicase_C-like"/>
</dbReference>
<keyword evidence="3" id="KW-0547">Nucleotide-binding</keyword>
<feature type="region of interest" description="Disordered" evidence="10">
    <location>
        <begin position="956"/>
        <end position="1098"/>
    </location>
</feature>
<dbReference type="STRING" id="599839.J4GP10"/>
<dbReference type="InterPro" id="IPR014001">
    <property type="entry name" value="Helicase_ATP-bd"/>
</dbReference>
<keyword evidence="4" id="KW-0378">Hydrolase</keyword>
<dbReference type="OrthoDB" id="164902at2759"/>
<dbReference type="SMART" id="SM00487">
    <property type="entry name" value="DEXDc"/>
    <property type="match status" value="1"/>
</dbReference>
<reference evidence="13 14" key="1">
    <citation type="journal article" date="2012" name="Appl. Environ. Microbiol.">
        <title>Short-read sequencing for genomic analysis of the brown rot fungus Fibroporia radiculosa.</title>
        <authorList>
            <person name="Tang J.D."/>
            <person name="Perkins A.D."/>
            <person name="Sonstegard T.S."/>
            <person name="Schroeder S.G."/>
            <person name="Burgess S.C."/>
            <person name="Diehl S.V."/>
        </authorList>
    </citation>
    <scope>NUCLEOTIDE SEQUENCE [LARGE SCALE GENOMIC DNA]</scope>
    <source>
        <strain evidence="13 14">TFFH 294</strain>
    </source>
</reference>
<comment type="similarity">
    <text evidence="2 9">Belongs to the DEAD box helicase family. DEAH subfamily. FANCM sub-subfamily.</text>
</comment>
<feature type="compositionally biased region" description="Low complexity" evidence="10">
    <location>
        <begin position="1041"/>
        <end position="1056"/>
    </location>
</feature>
<evidence type="ECO:0000259" key="12">
    <source>
        <dbReference type="PROSITE" id="PS51194"/>
    </source>
</evidence>
<evidence type="ECO:0000256" key="4">
    <source>
        <dbReference type="ARBA" id="ARBA00022801"/>
    </source>
</evidence>
<dbReference type="GO" id="GO:0016887">
    <property type="term" value="F:ATP hydrolysis activity"/>
    <property type="evidence" value="ECO:0007669"/>
    <property type="project" value="RHEA"/>
</dbReference>
<organism evidence="13 14">
    <name type="scientific">Fibroporia radiculosa</name>
    <dbReference type="NCBI Taxonomy" id="599839"/>
    <lineage>
        <taxon>Eukaryota</taxon>
        <taxon>Fungi</taxon>
        <taxon>Dikarya</taxon>
        <taxon>Basidiomycota</taxon>
        <taxon>Agaricomycotina</taxon>
        <taxon>Agaricomycetes</taxon>
        <taxon>Polyporales</taxon>
        <taxon>Fibroporiaceae</taxon>
        <taxon>Fibroporia</taxon>
    </lineage>
</organism>
<name>J4GP10_9APHY</name>
<keyword evidence="14" id="KW-1185">Reference proteome</keyword>
<evidence type="ECO:0000256" key="6">
    <source>
        <dbReference type="ARBA" id="ARBA00022840"/>
    </source>
</evidence>
<feature type="region of interest" description="Disordered" evidence="10">
    <location>
        <begin position="785"/>
        <end position="822"/>
    </location>
</feature>
<feature type="compositionally biased region" description="Basic and acidic residues" evidence="10">
    <location>
        <begin position="1257"/>
        <end position="1273"/>
    </location>
</feature>
<dbReference type="GeneID" id="24097121"/>
<evidence type="ECO:0000256" key="8">
    <source>
        <dbReference type="ARBA" id="ARBA00047995"/>
    </source>
</evidence>
<evidence type="ECO:0000256" key="2">
    <source>
        <dbReference type="ARBA" id="ARBA00009889"/>
    </source>
</evidence>
<keyword evidence="7" id="KW-0539">Nucleus</keyword>
<comment type="subcellular location">
    <subcellularLocation>
        <location evidence="1 9">Nucleus</location>
    </subcellularLocation>
</comment>
<dbReference type="GO" id="GO:0043138">
    <property type="term" value="F:3'-5' DNA helicase activity"/>
    <property type="evidence" value="ECO:0007669"/>
    <property type="project" value="InterPro"/>
</dbReference>
<sequence length="1363" mass="151046">MHSDDYFEDELDSAFLHEFDAVEAAHVLPSKSSPLKATRQLPATTSTVIEILDSDPFDAFDFDVADLQVIDEIQKREGPCGQNQTAAGPSNSSWRRTTSKGAVQTTLFGDIVDETATASKGSKPPSRAPMVRTNSGSRNLFGGRAKKTKQWDHSAFAKSGWKQSAAEKRNAKGKQRMSFDDDDDDDDNIEEEILEFEQFPAPFVPLGPVGCTPSPMKLQPDLLASKRWLYPLNQPKRDYQFNIVKNSLYENTLVALPTGLGKTFIAGVVMLNFYSWFPEGKVIFLAPSKPLVAQQIEACHQTCGIPGAQAAELTGETPKSKRLKLWAEKRVFYMTPQTLLSDLISANCDPRDIILIVIDEAHKGTGDYAYAQVIRFMMAKNPHFRVLALTATPGGNPEAVQAIVDCLHISHIEIRDENSLDLRPYLHKKASEQHIIKMDEDVVKVRDLLAKIMQPLIRQVQNSGAMRGSSDPTMLHPFRCQSASQELRQRKAPAWALAAAAKLGPLARAMGYLLEASMGMCYTVISGIVYGFDGTTGKKSTSRAAQSGLQKDSAFGVLLKEIEAQKNRGFSLHPKMEKLRILLIQHFANHMFDNEDTGRASGNSHPATQSRVMVFVSFRECVDEVVEVLNREEPLIKATRFIGQGTDKQGRKGIGQREQLEVIKKFKSGEFNVLVSTSIGEEGLDIGEIDMIVCYDAQKTPIRMLQRIGRTGRKKDGIVHILLAEGREERNWDKAQDKYKDVQHFIVRAEELELYGDTPRLLPDHIKPECTEMIMDIEAYIREDRPSRKGSIANGDDSPLSKARKRKRDDDPKRNIPSGASTGFVNVKDLLVKGGATKKQKKCKLEEPDALAGEDDEEDMEIEAGLFGPRRTVSTSSIPVTSKAKKPKRTKTIATAGKSEHTTKTKKRKQKLPIEPSASDLERMGADDSDDAAIERGITYPDSLSKSIHDKFSLHTLESHSSPSPLLQLQKTDRLVSNNEVIDLTYDTTYRQDSPALSFSSSPDEAPKSRNTDVYSRSASTRSRSIDTKSRGTSVQHEDGSSNPPERSTTPSSRSTSLHHHHEESDMAWLVDDDDDDDPSFQILHSSPSNGQDVSRKRQSIADHNVLPVEETNFLELPARNVSSTPVRTKITPSGFIRATDAMPPPALPARLTASSPSIFDDALPQPSFAVRAPGKQVRKRIVTISIDSSPSAPLAMPPMSQRRLQTKRNSSPDVQPSPPKRKKRKFKDVAEAQKANPWIDVEATHSGDDNSLGSSDVDRGDEYDRDFVRDTPETQASPSYDQSAVYRRSLFTQAPGGASVPDFAGRPVRRGWGAYARGRTLNSRPGLSSSPRYEDEDDYEFGSFVVKDDEEIEFAGHASSDL</sequence>
<dbReference type="CDD" id="cd18033">
    <property type="entry name" value="DEXDc_FANCM"/>
    <property type="match status" value="1"/>
</dbReference>
<evidence type="ECO:0000313" key="13">
    <source>
        <dbReference type="EMBL" id="CCM02210.1"/>
    </source>
</evidence>
<dbReference type="CDD" id="cd18801">
    <property type="entry name" value="SF2_C_FANCM_Hef"/>
    <property type="match status" value="1"/>
</dbReference>
<dbReference type="RefSeq" id="XP_012181493.1">
    <property type="nucleotide sequence ID" value="XM_012326103.1"/>
</dbReference>
<dbReference type="EC" id="3.6.4.12" evidence="9"/>
<dbReference type="FunFam" id="3.40.50.300:FF:000861">
    <property type="entry name" value="Fanconi anemia, complementation group M"/>
    <property type="match status" value="1"/>
</dbReference>
<evidence type="ECO:0000256" key="1">
    <source>
        <dbReference type="ARBA" id="ARBA00004123"/>
    </source>
</evidence>
<feature type="region of interest" description="Disordered" evidence="10">
    <location>
        <begin position="1316"/>
        <end position="1337"/>
    </location>
</feature>
<evidence type="ECO:0000256" key="7">
    <source>
        <dbReference type="ARBA" id="ARBA00023242"/>
    </source>
</evidence>
<dbReference type="InParanoid" id="J4GP10"/>
<dbReference type="Pfam" id="PF00270">
    <property type="entry name" value="DEAD"/>
    <property type="match status" value="1"/>
</dbReference>
<dbReference type="GO" id="GO:0005634">
    <property type="term" value="C:nucleus"/>
    <property type="evidence" value="ECO:0007669"/>
    <property type="project" value="UniProtKB-SubCell"/>
</dbReference>
<keyword evidence="5" id="KW-0347">Helicase</keyword>
<feature type="compositionally biased region" description="Polar residues" evidence="10">
    <location>
        <begin position="81"/>
        <end position="97"/>
    </location>
</feature>
<evidence type="ECO:0000256" key="10">
    <source>
        <dbReference type="SAM" id="MobiDB-lite"/>
    </source>
</evidence>
<evidence type="ECO:0000259" key="11">
    <source>
        <dbReference type="PROSITE" id="PS51192"/>
    </source>
</evidence>
<dbReference type="InterPro" id="IPR044749">
    <property type="entry name" value="FANCM_DEXDc"/>
</dbReference>
<feature type="compositionally biased region" description="Acidic residues" evidence="10">
    <location>
        <begin position="848"/>
        <end position="862"/>
    </location>
</feature>
<evidence type="ECO:0000256" key="5">
    <source>
        <dbReference type="ARBA" id="ARBA00022806"/>
    </source>
</evidence>
<dbReference type="SMART" id="SM00490">
    <property type="entry name" value="HELICc"/>
    <property type="match status" value="1"/>
</dbReference>
<dbReference type="PANTHER" id="PTHR14025:SF20">
    <property type="entry name" value="FANCONI ANEMIA GROUP M PROTEIN"/>
    <property type="match status" value="1"/>
</dbReference>
<dbReference type="InterPro" id="IPR011545">
    <property type="entry name" value="DEAD/DEAH_box_helicase_dom"/>
</dbReference>
<feature type="domain" description="Helicase C-terminal" evidence="12">
    <location>
        <begin position="593"/>
        <end position="760"/>
    </location>
</feature>
<feature type="region of interest" description="Disordered" evidence="10">
    <location>
        <begin position="1189"/>
        <end position="1281"/>
    </location>
</feature>
<dbReference type="GO" id="GO:0005524">
    <property type="term" value="F:ATP binding"/>
    <property type="evidence" value="ECO:0007669"/>
    <property type="project" value="UniProtKB-UniRule"/>
</dbReference>
<dbReference type="HOGENOM" id="CLU_002513_5_0_1"/>
<dbReference type="InterPro" id="IPR027417">
    <property type="entry name" value="P-loop_NTPase"/>
</dbReference>
<feature type="compositionally biased region" description="Polar residues" evidence="10">
    <location>
        <begin position="1083"/>
        <end position="1093"/>
    </location>
</feature>
<comment type="subunit">
    <text evidence="9">Interacts with the MHF histone-fold complex to form the FANCM-MHF complex.</text>
</comment>
<gene>
    <name evidence="13" type="ORF">FIBRA_04290</name>
</gene>
<dbReference type="GO" id="GO:0000400">
    <property type="term" value="F:four-way junction DNA binding"/>
    <property type="evidence" value="ECO:0007669"/>
    <property type="project" value="TreeGrafter"/>
</dbReference>
<dbReference type="SUPFAM" id="SSF52540">
    <property type="entry name" value="P-loop containing nucleoside triphosphate hydrolases"/>
    <property type="match status" value="1"/>
</dbReference>
<protein>
    <recommendedName>
        <fullName evidence="9">ATP-dependent DNA helicase</fullName>
        <ecNumber evidence="9">3.6.4.12</ecNumber>
    </recommendedName>
</protein>
<dbReference type="CDD" id="cd12091">
    <property type="entry name" value="FANCM_ID"/>
    <property type="match status" value="1"/>
</dbReference>
<feature type="compositionally biased region" description="Low complexity" evidence="10">
    <location>
        <begin position="1189"/>
        <end position="1201"/>
    </location>
</feature>
<dbReference type="InterPro" id="IPR039686">
    <property type="entry name" value="FANCM/Mph1-like_ID"/>
</dbReference>
<feature type="region of interest" description="Disordered" evidence="10">
    <location>
        <begin position="115"/>
        <end position="144"/>
    </location>
</feature>
<feature type="compositionally biased region" description="Polar residues" evidence="10">
    <location>
        <begin position="975"/>
        <end position="1003"/>
    </location>
</feature>
<comment type="function">
    <text evidence="9">ATP-dependent DNA helicase involved in DNA damage repair by homologous recombination and in genome maintenance. Capable of unwinding D-loops. Plays a role in limiting crossover recombinants during mitotic DNA double-strand break (DSB) repair. Component of a FANCM-MHF complex which promotes gene conversion at blocked replication forks, probably by reversal of the stalled fork.</text>
</comment>
<feature type="compositionally biased region" description="Polar residues" evidence="10">
    <location>
        <begin position="1012"/>
        <end position="1023"/>
    </location>
</feature>
<dbReference type="GO" id="GO:0009378">
    <property type="term" value="F:four-way junction helicase activity"/>
    <property type="evidence" value="ECO:0007669"/>
    <property type="project" value="TreeGrafter"/>
</dbReference>
<feature type="compositionally biased region" description="Basic and acidic residues" evidence="10">
    <location>
        <begin position="1024"/>
        <end position="1040"/>
    </location>
</feature>
<feature type="region of interest" description="Disordered" evidence="10">
    <location>
        <begin position="78"/>
        <end position="97"/>
    </location>
</feature>
<dbReference type="GO" id="GO:0036297">
    <property type="term" value="P:interstrand cross-link repair"/>
    <property type="evidence" value="ECO:0007669"/>
    <property type="project" value="TreeGrafter"/>
</dbReference>
<accession>J4GP10</accession>
<dbReference type="PROSITE" id="PS51194">
    <property type="entry name" value="HELICASE_CTER"/>
    <property type="match status" value="1"/>
</dbReference>
<keyword evidence="6" id="KW-0067">ATP-binding</keyword>
<dbReference type="GO" id="GO:0045003">
    <property type="term" value="P:double-strand break repair via synthesis-dependent strand annealing"/>
    <property type="evidence" value="ECO:0007669"/>
    <property type="project" value="TreeGrafter"/>
</dbReference>
<dbReference type="PROSITE" id="PS51192">
    <property type="entry name" value="HELICASE_ATP_BIND_1"/>
    <property type="match status" value="1"/>
</dbReference>
<proteinExistence type="inferred from homology"/>
<dbReference type="EMBL" id="HE797067">
    <property type="protein sequence ID" value="CCM02210.1"/>
    <property type="molecule type" value="Genomic_DNA"/>
</dbReference>
<feature type="region of interest" description="Disordered" evidence="10">
    <location>
        <begin position="157"/>
        <end position="184"/>
    </location>
</feature>
<feature type="region of interest" description="Disordered" evidence="10">
    <location>
        <begin position="836"/>
        <end position="934"/>
    </location>
</feature>
<dbReference type="PANTHER" id="PTHR14025">
    <property type="entry name" value="FANCONI ANEMIA GROUP M FANCM FAMILY MEMBER"/>
    <property type="match status" value="1"/>
</dbReference>
<feature type="compositionally biased region" description="Low complexity" evidence="10">
    <location>
        <begin position="956"/>
        <end position="970"/>
    </location>
</feature>
<comment type="catalytic activity">
    <reaction evidence="8 9">
        <text>ATP + H2O = ADP + phosphate + H(+)</text>
        <dbReference type="Rhea" id="RHEA:13065"/>
        <dbReference type="ChEBI" id="CHEBI:15377"/>
        <dbReference type="ChEBI" id="CHEBI:15378"/>
        <dbReference type="ChEBI" id="CHEBI:30616"/>
        <dbReference type="ChEBI" id="CHEBI:43474"/>
        <dbReference type="ChEBI" id="CHEBI:456216"/>
        <dbReference type="EC" id="3.6.4.12"/>
    </reaction>
</comment>
<evidence type="ECO:0000313" key="14">
    <source>
        <dbReference type="Proteomes" id="UP000006352"/>
    </source>
</evidence>
<evidence type="ECO:0000256" key="9">
    <source>
        <dbReference type="RuleBase" id="RU367027"/>
    </source>
</evidence>
<evidence type="ECO:0000256" key="3">
    <source>
        <dbReference type="ARBA" id="ARBA00022741"/>
    </source>
</evidence>